<dbReference type="EMBL" id="JAWXYB010000018">
    <property type="protein sequence ID" value="MDX5930244.1"/>
    <property type="molecule type" value="Genomic_DNA"/>
</dbReference>
<dbReference type="Gene3D" id="1.10.3730.20">
    <property type="match status" value="1"/>
</dbReference>
<dbReference type="Pfam" id="PF00892">
    <property type="entry name" value="EamA"/>
    <property type="match status" value="2"/>
</dbReference>
<organism evidence="3 4">
    <name type="scientific">Acidiphilium acidophilum</name>
    <name type="common">Thiobacillus acidophilus</name>
    <dbReference type="NCBI Taxonomy" id="76588"/>
    <lineage>
        <taxon>Bacteria</taxon>
        <taxon>Pseudomonadati</taxon>
        <taxon>Pseudomonadota</taxon>
        <taxon>Alphaproteobacteria</taxon>
        <taxon>Acetobacterales</taxon>
        <taxon>Acidocellaceae</taxon>
        <taxon>Acidiphilium</taxon>
    </lineage>
</organism>
<evidence type="ECO:0000256" key="1">
    <source>
        <dbReference type="SAM" id="Phobius"/>
    </source>
</evidence>
<dbReference type="SUPFAM" id="SSF103481">
    <property type="entry name" value="Multidrug resistance efflux transporter EmrE"/>
    <property type="match status" value="2"/>
</dbReference>
<evidence type="ECO:0000259" key="2">
    <source>
        <dbReference type="Pfam" id="PF00892"/>
    </source>
</evidence>
<proteinExistence type="predicted"/>
<feature type="transmembrane region" description="Helical" evidence="1">
    <location>
        <begin position="176"/>
        <end position="197"/>
    </location>
</feature>
<dbReference type="Proteomes" id="UP001279553">
    <property type="component" value="Unassembled WGS sequence"/>
</dbReference>
<dbReference type="PANTHER" id="PTHR22911:SF137">
    <property type="entry name" value="SOLUTE CARRIER FAMILY 35 MEMBER G2-RELATED"/>
    <property type="match status" value="1"/>
</dbReference>
<dbReference type="PANTHER" id="PTHR22911">
    <property type="entry name" value="ACYL-MALONYL CONDENSING ENZYME-RELATED"/>
    <property type="match status" value="1"/>
</dbReference>
<feature type="transmembrane region" description="Helical" evidence="1">
    <location>
        <begin position="6"/>
        <end position="24"/>
    </location>
</feature>
<keyword evidence="1" id="KW-0812">Transmembrane</keyword>
<feature type="transmembrane region" description="Helical" evidence="1">
    <location>
        <begin position="266"/>
        <end position="283"/>
    </location>
</feature>
<protein>
    <submittedName>
        <fullName evidence="3">DMT family transporter</fullName>
    </submittedName>
</protein>
<name>A0AAW9DNU9_ACIAO</name>
<gene>
    <name evidence="3" type="ORF">SIL87_05615</name>
</gene>
<feature type="transmembrane region" description="Helical" evidence="1">
    <location>
        <begin position="36"/>
        <end position="57"/>
    </location>
</feature>
<keyword evidence="4" id="KW-1185">Reference proteome</keyword>
<dbReference type="InterPro" id="IPR037185">
    <property type="entry name" value="EmrE-like"/>
</dbReference>
<feature type="transmembrane region" description="Helical" evidence="1">
    <location>
        <begin position="237"/>
        <end position="259"/>
    </location>
</feature>
<feature type="domain" description="EamA" evidence="2">
    <location>
        <begin position="13"/>
        <end position="135"/>
    </location>
</feature>
<dbReference type="InterPro" id="IPR000620">
    <property type="entry name" value="EamA_dom"/>
</dbReference>
<reference evidence="3 4" key="1">
    <citation type="submission" date="2023-11" db="EMBL/GenBank/DDBJ databases">
        <title>MicrobeMod: A computational toolkit for identifying prokaryotic methylation and restriction-modification with nanopore sequencing.</title>
        <authorList>
            <person name="Crits-Christoph A."/>
            <person name="Kang S.C."/>
            <person name="Lee H."/>
            <person name="Ostrov N."/>
        </authorList>
    </citation>
    <scope>NUCLEOTIDE SEQUENCE [LARGE SCALE GENOMIC DNA]</scope>
    <source>
        <strain evidence="3 4">DSMZ 700</strain>
    </source>
</reference>
<dbReference type="RefSeq" id="WP_319613202.1">
    <property type="nucleotide sequence ID" value="NZ_JAWXYB010000018.1"/>
</dbReference>
<evidence type="ECO:0000313" key="4">
    <source>
        <dbReference type="Proteomes" id="UP001279553"/>
    </source>
</evidence>
<sequence>MIHAAIPVEALGAVLIGAALHAAWNVGIRGGADRRAATVAVLLGAALCGAIFLPFLAVPARASWSHLAVSAAFHLLYYYLIAEAYTAGAVSLAYPIMRGTAPALTAAVAALAFGERLGWHGWIGLLAISAGVILLAQPRGEPGERRAVLFALANAAIIAGYTLNDGYGARLSHAPISYALWTFVLPAIPSALILLKFRLGRLFRLGPKALILRGLGGGACSVTSYALALWAMTQTTIGSIAALRETALLFGVLFAWWFLGENPGRRGLLAIGIVACGAAVIQLG</sequence>
<comment type="caution">
    <text evidence="3">The sequence shown here is derived from an EMBL/GenBank/DDBJ whole genome shotgun (WGS) entry which is preliminary data.</text>
</comment>
<dbReference type="GO" id="GO:0016020">
    <property type="term" value="C:membrane"/>
    <property type="evidence" value="ECO:0007669"/>
    <property type="project" value="InterPro"/>
</dbReference>
<keyword evidence="1" id="KW-0472">Membrane</keyword>
<feature type="transmembrane region" description="Helical" evidence="1">
    <location>
        <begin position="209"/>
        <end position="231"/>
    </location>
</feature>
<keyword evidence="1" id="KW-1133">Transmembrane helix</keyword>
<accession>A0AAW9DNU9</accession>
<feature type="transmembrane region" description="Helical" evidence="1">
    <location>
        <begin position="119"/>
        <end position="136"/>
    </location>
</feature>
<evidence type="ECO:0000313" key="3">
    <source>
        <dbReference type="EMBL" id="MDX5930244.1"/>
    </source>
</evidence>
<dbReference type="AlphaFoldDB" id="A0AAW9DNU9"/>
<feature type="domain" description="EamA" evidence="2">
    <location>
        <begin position="146"/>
        <end position="281"/>
    </location>
</feature>